<evidence type="ECO:0000313" key="6">
    <source>
        <dbReference type="Proteomes" id="UP000254176"/>
    </source>
</evidence>
<dbReference type="Proteomes" id="UP000283666">
    <property type="component" value="Unassembled WGS sequence"/>
</dbReference>
<dbReference type="Proteomes" id="UP000072443">
    <property type="component" value="Unassembled WGS sequence"/>
</dbReference>
<dbReference type="EMBL" id="FEVP01000042">
    <property type="protein sequence ID" value="CWQ16545.1"/>
    <property type="molecule type" value="Genomic_DNA"/>
</dbReference>
<reference evidence="1 5" key="1">
    <citation type="submission" date="2016-02" db="EMBL/GenBank/DDBJ databases">
        <authorList>
            <consortium name="Pathogen Informatics"/>
        </authorList>
    </citation>
    <scope>NUCLEOTIDE SEQUENCE [LARGE SCALE GENOMIC DNA]</scope>
    <source>
        <strain evidence="1 5">2842STDY5881269</strain>
    </source>
</reference>
<dbReference type="EMBL" id="UGRP01000002">
    <property type="protein sequence ID" value="SUA29932.1"/>
    <property type="molecule type" value="Genomic_DNA"/>
</dbReference>
<reference evidence="7 8" key="2">
    <citation type="submission" date="2017-09" db="EMBL/GenBank/DDBJ databases">
        <title>Phenotypic and genotypic characterization of Colombian isolates of Neisseria meningitidis recovered from invasive disease.</title>
        <authorList>
            <person name="Duarte C."/>
            <person name="Gabastou J.M."/>
            <person name="Moreno J."/>
        </authorList>
    </citation>
    <scope>NUCLEOTIDE SEQUENCE [LARGE SCALE GENOMIC DNA]</scope>
    <source>
        <strain evidence="3 7">INS-Nm1012</strain>
        <strain evidence="2 8">INS-Nm1124</strain>
    </source>
</reference>
<gene>
    <name evidence="3" type="ORF">COH52_11860</name>
    <name evidence="2" type="ORF">COI09_11280</name>
    <name evidence="1" type="ORF">ERS514591_02036</name>
    <name evidence="4" type="ORF">NCTC8554_01965</name>
</gene>
<evidence type="ECO:0000313" key="8">
    <source>
        <dbReference type="Proteomes" id="UP000283829"/>
    </source>
</evidence>
<dbReference type="EMBL" id="NWZY01000046">
    <property type="protein sequence ID" value="RQK76202.1"/>
    <property type="molecule type" value="Genomic_DNA"/>
</dbReference>
<dbReference type="EMBL" id="NWXB01000033">
    <property type="protein sequence ID" value="RQJ64288.1"/>
    <property type="molecule type" value="Genomic_DNA"/>
</dbReference>
<dbReference type="Proteomes" id="UP000283829">
    <property type="component" value="Unassembled WGS sequence"/>
</dbReference>
<evidence type="ECO:0000313" key="4">
    <source>
        <dbReference type="EMBL" id="SUA29932.1"/>
    </source>
</evidence>
<dbReference type="AlphaFoldDB" id="A0A0Y5SE75"/>
<evidence type="ECO:0000313" key="3">
    <source>
        <dbReference type="EMBL" id="RQK76202.1"/>
    </source>
</evidence>
<evidence type="ECO:0000313" key="5">
    <source>
        <dbReference type="Proteomes" id="UP000072443"/>
    </source>
</evidence>
<reference evidence="4 6" key="3">
    <citation type="submission" date="2018-06" db="EMBL/GenBank/DDBJ databases">
        <authorList>
            <consortium name="Pathogen Informatics"/>
            <person name="Doyle S."/>
        </authorList>
    </citation>
    <scope>NUCLEOTIDE SEQUENCE [LARGE SCALE GENOMIC DNA]</scope>
    <source>
        <strain evidence="4 6">NCTC8554</strain>
    </source>
</reference>
<dbReference type="Proteomes" id="UP000254176">
    <property type="component" value="Unassembled WGS sequence"/>
</dbReference>
<organism evidence="2 8">
    <name type="scientific">Neisseria meningitidis</name>
    <dbReference type="NCBI Taxonomy" id="487"/>
    <lineage>
        <taxon>Bacteria</taxon>
        <taxon>Pseudomonadati</taxon>
        <taxon>Pseudomonadota</taxon>
        <taxon>Betaproteobacteria</taxon>
        <taxon>Neisseriales</taxon>
        <taxon>Neisseriaceae</taxon>
        <taxon>Neisseria</taxon>
    </lineage>
</organism>
<sequence>MVLFKSIKQESISFLSEDLKKDWMFHKVKTGEKDGYGSDEMLSVPRVYLEMMSRKTGVPYSSIL</sequence>
<evidence type="ECO:0000313" key="2">
    <source>
        <dbReference type="EMBL" id="RQJ64288.1"/>
    </source>
</evidence>
<accession>A0A0Y5SE75</accession>
<evidence type="ECO:0000313" key="1">
    <source>
        <dbReference type="EMBL" id="CWQ16545.1"/>
    </source>
</evidence>
<proteinExistence type="predicted"/>
<protein>
    <submittedName>
        <fullName evidence="2">Uncharacterized protein</fullName>
    </submittedName>
</protein>
<name>A0A0Y5SE75_NEIME</name>
<evidence type="ECO:0000313" key="7">
    <source>
        <dbReference type="Proteomes" id="UP000283666"/>
    </source>
</evidence>